<keyword evidence="6 14" id="KW-0732">Signal</keyword>
<dbReference type="OrthoDB" id="9790771at2"/>
<protein>
    <submittedName>
        <fullName evidence="17">TonB-dependent siderophore receptor</fullName>
    </submittedName>
</protein>
<dbReference type="Gene3D" id="2.170.130.10">
    <property type="entry name" value="TonB-dependent receptor, plug domain"/>
    <property type="match status" value="1"/>
</dbReference>
<feature type="chain" id="PRO_5003668741" evidence="14">
    <location>
        <begin position="27"/>
        <end position="708"/>
    </location>
</feature>
<dbReference type="PANTHER" id="PTHR32552:SF83">
    <property type="entry name" value="BLR3904 PROTEIN"/>
    <property type="match status" value="1"/>
</dbReference>
<gene>
    <name evidence="17" type="ORF">BegalDRAFT_0354</name>
</gene>
<keyword evidence="3 12" id="KW-0813">Transport</keyword>
<dbReference type="Pfam" id="PF00593">
    <property type="entry name" value="TonB_dep_Rec_b-barrel"/>
    <property type="match status" value="1"/>
</dbReference>
<dbReference type="PROSITE" id="PS52016">
    <property type="entry name" value="TONB_DEPENDENT_REC_3"/>
    <property type="match status" value="1"/>
</dbReference>
<evidence type="ECO:0000256" key="1">
    <source>
        <dbReference type="ARBA" id="ARBA00004571"/>
    </source>
</evidence>
<keyword evidence="11 12" id="KW-0998">Cell outer membrane</keyword>
<dbReference type="InterPro" id="IPR039426">
    <property type="entry name" value="TonB-dep_rcpt-like"/>
</dbReference>
<dbReference type="CDD" id="cd01347">
    <property type="entry name" value="ligand_gated_channel"/>
    <property type="match status" value="1"/>
</dbReference>
<evidence type="ECO:0000256" key="9">
    <source>
        <dbReference type="ARBA" id="ARBA00023136"/>
    </source>
</evidence>
<evidence type="ECO:0000256" key="7">
    <source>
        <dbReference type="ARBA" id="ARBA00023065"/>
    </source>
</evidence>
<dbReference type="Proteomes" id="UP000005744">
    <property type="component" value="Unassembled WGS sequence"/>
</dbReference>
<name>I3CCD1_9GAMM</name>
<keyword evidence="10 17" id="KW-0675">Receptor</keyword>
<dbReference type="InterPro" id="IPR000531">
    <property type="entry name" value="Beta-barrel_TonB"/>
</dbReference>
<feature type="signal peptide" evidence="14">
    <location>
        <begin position="1"/>
        <end position="26"/>
    </location>
</feature>
<dbReference type="GO" id="GO:0015344">
    <property type="term" value="F:siderophore uptake transmembrane transporter activity"/>
    <property type="evidence" value="ECO:0007669"/>
    <property type="project" value="TreeGrafter"/>
</dbReference>
<dbReference type="EMBL" id="JH600070">
    <property type="protein sequence ID" value="EIJ41274.1"/>
    <property type="molecule type" value="Genomic_DNA"/>
</dbReference>
<dbReference type="SUPFAM" id="SSF56935">
    <property type="entry name" value="Porins"/>
    <property type="match status" value="1"/>
</dbReference>
<dbReference type="FunFam" id="2.170.130.10:FF:000001">
    <property type="entry name" value="Catecholate siderophore TonB-dependent receptor"/>
    <property type="match status" value="1"/>
</dbReference>
<proteinExistence type="inferred from homology"/>
<dbReference type="NCBIfam" id="TIGR01783">
    <property type="entry name" value="TonB-siderophor"/>
    <property type="match status" value="1"/>
</dbReference>
<dbReference type="RefSeq" id="WP_002683065.1">
    <property type="nucleotide sequence ID" value="NZ_JH600070.1"/>
</dbReference>
<keyword evidence="8 13" id="KW-0798">TonB box</keyword>
<feature type="domain" description="TonB-dependent receptor plug" evidence="16">
    <location>
        <begin position="62"/>
        <end position="160"/>
    </location>
</feature>
<keyword evidence="18" id="KW-1185">Reference proteome</keyword>
<dbReference type="Pfam" id="PF07715">
    <property type="entry name" value="Plug"/>
    <property type="match status" value="1"/>
</dbReference>
<evidence type="ECO:0000256" key="3">
    <source>
        <dbReference type="ARBA" id="ARBA00022448"/>
    </source>
</evidence>
<dbReference type="STRING" id="395493.BegalDRAFT_0354"/>
<evidence type="ECO:0000259" key="15">
    <source>
        <dbReference type="Pfam" id="PF00593"/>
    </source>
</evidence>
<dbReference type="GO" id="GO:0038023">
    <property type="term" value="F:signaling receptor activity"/>
    <property type="evidence" value="ECO:0007669"/>
    <property type="project" value="InterPro"/>
</dbReference>
<keyword evidence="7" id="KW-0406">Ion transport</keyword>
<dbReference type="InterPro" id="IPR010105">
    <property type="entry name" value="TonB_sidphr_rcpt"/>
</dbReference>
<evidence type="ECO:0000256" key="10">
    <source>
        <dbReference type="ARBA" id="ARBA00023170"/>
    </source>
</evidence>
<evidence type="ECO:0000256" key="5">
    <source>
        <dbReference type="ARBA" id="ARBA00022692"/>
    </source>
</evidence>
<dbReference type="InterPro" id="IPR012910">
    <property type="entry name" value="Plug_dom"/>
</dbReference>
<organism evidence="17 18">
    <name type="scientific">Beggiatoa alba B18LD</name>
    <dbReference type="NCBI Taxonomy" id="395493"/>
    <lineage>
        <taxon>Bacteria</taxon>
        <taxon>Pseudomonadati</taxon>
        <taxon>Pseudomonadota</taxon>
        <taxon>Gammaproteobacteria</taxon>
        <taxon>Thiotrichales</taxon>
        <taxon>Thiotrichaceae</taxon>
        <taxon>Beggiatoa</taxon>
    </lineage>
</organism>
<keyword evidence="4 12" id="KW-1134">Transmembrane beta strand</keyword>
<dbReference type="GO" id="GO:0015891">
    <property type="term" value="P:siderophore transport"/>
    <property type="evidence" value="ECO:0007669"/>
    <property type="project" value="InterPro"/>
</dbReference>
<dbReference type="GO" id="GO:0009279">
    <property type="term" value="C:cell outer membrane"/>
    <property type="evidence" value="ECO:0007669"/>
    <property type="project" value="UniProtKB-SubCell"/>
</dbReference>
<dbReference type="HOGENOM" id="CLU_008287_9_4_6"/>
<dbReference type="InterPro" id="IPR036942">
    <property type="entry name" value="Beta-barrel_TonB_sf"/>
</dbReference>
<sequence>MSQKHTSLVAALLTAATAPLALSAFAEETTLPEVNVQATTESETADYAPTTTTVGGKVPMLLRDVPQSVTVINKAVMEAQGATDLTDALRNVPGITLSAGEGGVIGDNINLRGFSARTDIFLDGFRDRSQASRETFFLEAVEVLKGPSSMQFGRGSTGGVINQVSKVAHLKDSREVGFSLGTDDYYRATFDVNQEMTSTAAFRIAGLAHTSKSTRDIVESERFGISPSVRFGIGTPTELTIYSVHQRRSDIPDYGFPLFNGTPIDASTSNFYGLTDDKYDQDSDILSARLEHQFSDSLQIRTQLQYNNSRIDASPTPVSIANSTTLPVDTPLEAMTITRSRRDREIDDTAIYNQTDLIAKFETAGIRHTVTTGIEIGRDTYENQGYTWSTLPSTNAANPFYESAPSSATRTLGTYTDSEGDTFAVYLNDQVEITKEWKATAGLRWDRYAVDSLSRTAAGVETKRDRTDKMTSGRVGLIYQPTDTQSYYTSYGTSFNPSAETMTLSDANQDLEPEKNRSMEIGGKFDLLNGALSLNTALFRVEKTNARTTDPLNSSLQILDGENRVQGIELGITGRITREWQVFTGYTYLDSEITKSNDVQSGVAVQGKKLQNTPEHTISLWTSYNFLKDWEVGGGLIYSSDRFVNNANTATIDGYTRYDATLAYHQPSYDVRLNLQNITDEDYFETASSGRAVPVDGRAGIVSVQYRF</sequence>
<accession>I3CCD1</accession>
<evidence type="ECO:0000256" key="2">
    <source>
        <dbReference type="ARBA" id="ARBA00009810"/>
    </source>
</evidence>
<evidence type="ECO:0000256" key="4">
    <source>
        <dbReference type="ARBA" id="ARBA00022452"/>
    </source>
</evidence>
<comment type="similarity">
    <text evidence="2 12 13">Belongs to the TonB-dependent receptor family.</text>
</comment>
<evidence type="ECO:0000259" key="16">
    <source>
        <dbReference type="Pfam" id="PF07715"/>
    </source>
</evidence>
<evidence type="ECO:0000256" key="13">
    <source>
        <dbReference type="RuleBase" id="RU003357"/>
    </source>
</evidence>
<keyword evidence="9 12" id="KW-0472">Membrane</keyword>
<evidence type="ECO:0000256" key="14">
    <source>
        <dbReference type="SAM" id="SignalP"/>
    </source>
</evidence>
<keyword evidence="5 12" id="KW-0812">Transmembrane</keyword>
<evidence type="ECO:0000256" key="12">
    <source>
        <dbReference type="PROSITE-ProRule" id="PRU01360"/>
    </source>
</evidence>
<dbReference type="AlphaFoldDB" id="I3CCD1"/>
<comment type="subcellular location">
    <subcellularLocation>
        <location evidence="1 12">Cell outer membrane</location>
        <topology evidence="1 12">Multi-pass membrane protein</topology>
    </subcellularLocation>
</comment>
<dbReference type="InterPro" id="IPR037066">
    <property type="entry name" value="Plug_dom_sf"/>
</dbReference>
<evidence type="ECO:0000313" key="18">
    <source>
        <dbReference type="Proteomes" id="UP000005744"/>
    </source>
</evidence>
<evidence type="ECO:0000256" key="6">
    <source>
        <dbReference type="ARBA" id="ARBA00022729"/>
    </source>
</evidence>
<dbReference type="Gene3D" id="2.40.170.20">
    <property type="entry name" value="TonB-dependent receptor, beta-barrel domain"/>
    <property type="match status" value="1"/>
</dbReference>
<dbReference type="PANTHER" id="PTHR32552">
    <property type="entry name" value="FERRICHROME IRON RECEPTOR-RELATED"/>
    <property type="match status" value="1"/>
</dbReference>
<evidence type="ECO:0000313" key="17">
    <source>
        <dbReference type="EMBL" id="EIJ41274.1"/>
    </source>
</evidence>
<feature type="domain" description="TonB-dependent receptor-like beta-barrel" evidence="15">
    <location>
        <begin position="245"/>
        <end position="678"/>
    </location>
</feature>
<evidence type="ECO:0000256" key="11">
    <source>
        <dbReference type="ARBA" id="ARBA00023237"/>
    </source>
</evidence>
<evidence type="ECO:0000256" key="8">
    <source>
        <dbReference type="ARBA" id="ARBA00023077"/>
    </source>
</evidence>
<reference evidence="17 18" key="1">
    <citation type="submission" date="2011-11" db="EMBL/GenBank/DDBJ databases">
        <title>Improved High-Quality Draft sequence of Beggiatoa alba B18lD.</title>
        <authorList>
            <consortium name="US DOE Joint Genome Institute"/>
            <person name="Lucas S."/>
            <person name="Han J."/>
            <person name="Lapidus A."/>
            <person name="Cheng J.-F."/>
            <person name="Goodwin L."/>
            <person name="Pitluck S."/>
            <person name="Peters L."/>
            <person name="Mikhailova N."/>
            <person name="Held B."/>
            <person name="Detter J.C."/>
            <person name="Han C."/>
            <person name="Tapia R."/>
            <person name="Land M."/>
            <person name="Hauser L."/>
            <person name="Kyrpides N."/>
            <person name="Ivanova N."/>
            <person name="Pagani I."/>
            <person name="Samuel K."/>
            <person name="Teske A."/>
            <person name="Mueller J."/>
            <person name="Woyke T."/>
        </authorList>
    </citation>
    <scope>NUCLEOTIDE SEQUENCE [LARGE SCALE GENOMIC DNA]</scope>
    <source>
        <strain evidence="17 18">B18LD</strain>
    </source>
</reference>
<dbReference type="eggNOG" id="COG4774">
    <property type="taxonomic scope" value="Bacteria"/>
</dbReference>